<dbReference type="GO" id="GO:0003677">
    <property type="term" value="F:DNA binding"/>
    <property type="evidence" value="ECO:0007669"/>
    <property type="project" value="UniProtKB-KW"/>
</dbReference>
<evidence type="ECO:0000313" key="5">
    <source>
        <dbReference type="EMBL" id="AEH11433.1"/>
    </source>
</evidence>
<dbReference type="RefSeq" id="WP_013875301.1">
    <property type="nucleotide sequence ID" value="NC_015656.1"/>
</dbReference>
<dbReference type="HOGENOM" id="CLU_100536_0_0_11"/>
<proteinExistence type="inferred from homology"/>
<accession>F8AWY9</accession>
<dbReference type="Pfam" id="PF01420">
    <property type="entry name" value="Methylase_S"/>
    <property type="match status" value="1"/>
</dbReference>
<evidence type="ECO:0000256" key="2">
    <source>
        <dbReference type="ARBA" id="ARBA00022747"/>
    </source>
</evidence>
<dbReference type="GO" id="GO:0009307">
    <property type="term" value="P:DNA restriction-modification system"/>
    <property type="evidence" value="ECO:0007669"/>
    <property type="project" value="UniProtKB-KW"/>
</dbReference>
<keyword evidence="6" id="KW-1185">Reference proteome</keyword>
<gene>
    <name evidence="5" type="ordered locus">FsymDg_4165</name>
</gene>
<dbReference type="SUPFAM" id="SSF116734">
    <property type="entry name" value="DNA methylase specificity domain"/>
    <property type="match status" value="1"/>
</dbReference>
<dbReference type="STRING" id="656024.FsymDg_4165"/>
<dbReference type="Gene3D" id="3.90.220.20">
    <property type="entry name" value="DNA methylase specificity domains"/>
    <property type="match status" value="1"/>
</dbReference>
<dbReference type="Proteomes" id="UP000001549">
    <property type="component" value="Chromosome"/>
</dbReference>
<keyword evidence="2" id="KW-0680">Restriction system</keyword>
<evidence type="ECO:0000259" key="4">
    <source>
        <dbReference type="Pfam" id="PF01420"/>
    </source>
</evidence>
<dbReference type="eggNOG" id="COG0732">
    <property type="taxonomic scope" value="Bacteria"/>
</dbReference>
<dbReference type="KEGG" id="fsy:FsymDg_4165"/>
<name>F8AWY9_9ACTN</name>
<dbReference type="InterPro" id="IPR000055">
    <property type="entry name" value="Restrct_endonuc_typeI_TRD"/>
</dbReference>
<dbReference type="PANTHER" id="PTHR30408:SF13">
    <property type="entry name" value="TYPE I RESTRICTION ENZYME HINDI SPECIFICITY SUBUNIT"/>
    <property type="match status" value="1"/>
</dbReference>
<feature type="domain" description="Type I restriction modification DNA specificity" evidence="4">
    <location>
        <begin position="9"/>
        <end position="186"/>
    </location>
</feature>
<comment type="similarity">
    <text evidence="1">Belongs to the type-I restriction system S methylase family.</text>
</comment>
<dbReference type="PANTHER" id="PTHR30408">
    <property type="entry name" value="TYPE-1 RESTRICTION ENZYME ECOKI SPECIFICITY PROTEIN"/>
    <property type="match status" value="1"/>
</dbReference>
<organism evidence="5 6">
    <name type="scientific">Candidatus Protofrankia datiscae</name>
    <dbReference type="NCBI Taxonomy" id="2716812"/>
    <lineage>
        <taxon>Bacteria</taxon>
        <taxon>Bacillati</taxon>
        <taxon>Actinomycetota</taxon>
        <taxon>Actinomycetes</taxon>
        <taxon>Frankiales</taxon>
        <taxon>Frankiaceae</taxon>
        <taxon>Protofrankia</taxon>
    </lineage>
</organism>
<dbReference type="EMBL" id="CP002801">
    <property type="protein sequence ID" value="AEH11433.1"/>
    <property type="molecule type" value="Genomic_DNA"/>
</dbReference>
<protein>
    <submittedName>
        <fullName evidence="5">Restriction modification system DNA specificity domain protein</fullName>
    </submittedName>
</protein>
<keyword evidence="3" id="KW-0238">DNA-binding</keyword>
<reference evidence="5 6" key="1">
    <citation type="submission" date="2011-05" db="EMBL/GenBank/DDBJ databases">
        <title>Complete sequence of chromosome of Frankia symbiont of Datisca glomerata.</title>
        <authorList>
            <consortium name="US DOE Joint Genome Institute"/>
            <person name="Lucas S."/>
            <person name="Han J."/>
            <person name="Lapidus A."/>
            <person name="Cheng J.-F."/>
            <person name="Goodwin L."/>
            <person name="Pitluck S."/>
            <person name="Peters L."/>
            <person name="Mikhailova N."/>
            <person name="Chertkov O."/>
            <person name="Teshima H."/>
            <person name="Han C."/>
            <person name="Tapia R."/>
            <person name="Land M."/>
            <person name="Hauser L."/>
            <person name="Kyrpides N."/>
            <person name="Ivanova N."/>
            <person name="Pagani I."/>
            <person name="Berry A."/>
            <person name="Pawlowski K."/>
            <person name="Persson T."/>
            <person name="Vanden Heuvel B."/>
            <person name="Benson D."/>
            <person name="Woyke T."/>
        </authorList>
    </citation>
    <scope>NUCLEOTIDE SEQUENCE [LARGE SCALE GENOMIC DNA]</scope>
    <source>
        <strain evidence="6">4085684</strain>
    </source>
</reference>
<dbReference type="REBASE" id="383169">
    <property type="entry name" value="S.FdgDGORF4164P"/>
</dbReference>
<dbReference type="InterPro" id="IPR052021">
    <property type="entry name" value="Type-I_RS_S_subunit"/>
</dbReference>
<dbReference type="AlphaFoldDB" id="F8AWY9"/>
<evidence type="ECO:0000256" key="3">
    <source>
        <dbReference type="ARBA" id="ARBA00023125"/>
    </source>
</evidence>
<sequence>MSALIGPVPDTWHRLLLGDACQVQAGPSGATFRPADRASHGVRMVTPKSIQDDRIVADGCVTIRPEAADRMKRYALREGDIVCTRVGNGRRHALAGPEHTGWLLGGACLFLRPHAAVLPRYLNHYLRQPMVQDWLAQRVTGAVVPTVTAGTLGDLPLALPPWETQHAIADLLDALDEKISAHHAIIRSTEELGRVLAPALLTGAVLPPDSL</sequence>
<dbReference type="InterPro" id="IPR044946">
    <property type="entry name" value="Restrct_endonuc_typeI_TRD_sf"/>
</dbReference>
<evidence type="ECO:0000313" key="6">
    <source>
        <dbReference type="Proteomes" id="UP000001549"/>
    </source>
</evidence>
<evidence type="ECO:0000256" key="1">
    <source>
        <dbReference type="ARBA" id="ARBA00010923"/>
    </source>
</evidence>